<dbReference type="Proteomes" id="UP000076925">
    <property type="component" value="Unassembled WGS sequence"/>
</dbReference>
<dbReference type="Gene3D" id="3.40.50.1000">
    <property type="entry name" value="HAD superfamily/HAD-like"/>
    <property type="match status" value="1"/>
</dbReference>
<proteinExistence type="predicted"/>
<dbReference type="AlphaFoldDB" id="A0A139X866"/>
<dbReference type="OrthoDB" id="9781413at2"/>
<protein>
    <submittedName>
        <fullName evidence="1">Haloacid dehalogenase</fullName>
    </submittedName>
</protein>
<sequence length="311" mass="34208">MTIISNKNTSSIPSKVSLLVADVDGTLVTKEKVLTERARNAVRKLYAADIAFTITSGRPPRGMKTLIDDLALTAPIAAFNGAVFLRPDFSIIEQNLLNASIAKRVVEIIDSHGLDVWIYSDRDWFVRDRHAPHVDREEWTIKFPPIVVPTFNNLLDNVAKIVGVSDDLEGVARCEADTQREFRDRVCCEAGASSGGSEQVSAARSQPYYLDVTHPRANKGFVVERLSQMLAIPTQEIATIGDMPNDVPMFFKSCLSIAMGNASLDVQHAAKYVTTSNEDEGFANAVERYILGSQISAHTSGELYQMGTETR</sequence>
<dbReference type="SUPFAM" id="SSF56784">
    <property type="entry name" value="HAD-like"/>
    <property type="match status" value="1"/>
</dbReference>
<evidence type="ECO:0000313" key="1">
    <source>
        <dbReference type="EMBL" id="KYC40897.1"/>
    </source>
</evidence>
<comment type="caution">
    <text evidence="1">The sequence shown here is derived from an EMBL/GenBank/DDBJ whole genome shotgun (WGS) entry which is preliminary data.</text>
</comment>
<dbReference type="NCBIfam" id="TIGR00099">
    <property type="entry name" value="Cof-subfamily"/>
    <property type="match status" value="1"/>
</dbReference>
<dbReference type="PANTHER" id="PTHR10000:SF8">
    <property type="entry name" value="HAD SUPERFAMILY HYDROLASE-LIKE, TYPE 3"/>
    <property type="match status" value="1"/>
</dbReference>
<organism evidence="1 2">
    <name type="scientific">Scytonema hofmannii PCC 7110</name>
    <dbReference type="NCBI Taxonomy" id="128403"/>
    <lineage>
        <taxon>Bacteria</taxon>
        <taxon>Bacillati</taxon>
        <taxon>Cyanobacteriota</taxon>
        <taxon>Cyanophyceae</taxon>
        <taxon>Nostocales</taxon>
        <taxon>Scytonemataceae</taxon>
        <taxon>Scytonema</taxon>
    </lineage>
</organism>
<dbReference type="InterPro" id="IPR023214">
    <property type="entry name" value="HAD_sf"/>
</dbReference>
<dbReference type="GO" id="GO:0000287">
    <property type="term" value="F:magnesium ion binding"/>
    <property type="evidence" value="ECO:0007669"/>
    <property type="project" value="TreeGrafter"/>
</dbReference>
<dbReference type="GO" id="GO:0016791">
    <property type="term" value="F:phosphatase activity"/>
    <property type="evidence" value="ECO:0007669"/>
    <property type="project" value="TreeGrafter"/>
</dbReference>
<reference evidence="1 2" key="1">
    <citation type="journal article" date="2013" name="Genome Biol. Evol.">
        <title>Genomes of Stigonematalean cyanobacteria (subsection V) and the evolution of oxygenic photosynthesis from prokaryotes to plastids.</title>
        <authorList>
            <person name="Dagan T."/>
            <person name="Roettger M."/>
            <person name="Stucken K."/>
            <person name="Landan G."/>
            <person name="Koch R."/>
            <person name="Major P."/>
            <person name="Gould S.B."/>
            <person name="Goremykin V.V."/>
            <person name="Rippka R."/>
            <person name="Tandeau de Marsac N."/>
            <person name="Gugger M."/>
            <person name="Lockhart P.J."/>
            <person name="Allen J.F."/>
            <person name="Brune I."/>
            <person name="Maus I."/>
            <person name="Puhler A."/>
            <person name="Martin W.F."/>
        </authorList>
    </citation>
    <scope>NUCLEOTIDE SEQUENCE [LARGE SCALE GENOMIC DNA]</scope>
    <source>
        <strain evidence="1 2">PCC 7110</strain>
    </source>
</reference>
<dbReference type="PROSITE" id="PS01228">
    <property type="entry name" value="COF_1"/>
    <property type="match status" value="1"/>
</dbReference>
<gene>
    <name evidence="1" type="ORF">WA1_25090</name>
</gene>
<keyword evidence="2" id="KW-1185">Reference proteome</keyword>
<dbReference type="SFLD" id="SFLDG01140">
    <property type="entry name" value="C2.B:_Phosphomannomutase_and_P"/>
    <property type="match status" value="1"/>
</dbReference>
<dbReference type="STRING" id="128403.WA1_25090"/>
<accession>A0A139X866</accession>
<dbReference type="InterPro" id="IPR000150">
    <property type="entry name" value="Cof"/>
</dbReference>
<evidence type="ECO:0000313" key="2">
    <source>
        <dbReference type="Proteomes" id="UP000076925"/>
    </source>
</evidence>
<dbReference type="EMBL" id="ANNX02000026">
    <property type="protein sequence ID" value="KYC40897.1"/>
    <property type="molecule type" value="Genomic_DNA"/>
</dbReference>
<dbReference type="InterPro" id="IPR036412">
    <property type="entry name" value="HAD-like_sf"/>
</dbReference>
<dbReference type="SFLD" id="SFLDS00003">
    <property type="entry name" value="Haloacid_Dehalogenase"/>
    <property type="match status" value="1"/>
</dbReference>
<dbReference type="RefSeq" id="WP_017739782.1">
    <property type="nucleotide sequence ID" value="NZ_KQ976354.1"/>
</dbReference>
<dbReference type="Gene3D" id="3.30.1240.10">
    <property type="match status" value="1"/>
</dbReference>
<dbReference type="PANTHER" id="PTHR10000">
    <property type="entry name" value="PHOSPHOSERINE PHOSPHATASE"/>
    <property type="match status" value="1"/>
</dbReference>
<dbReference type="CDD" id="cd07516">
    <property type="entry name" value="HAD_Pase"/>
    <property type="match status" value="1"/>
</dbReference>
<name>A0A139X866_9CYAN</name>
<dbReference type="GO" id="GO:0005829">
    <property type="term" value="C:cytosol"/>
    <property type="evidence" value="ECO:0007669"/>
    <property type="project" value="TreeGrafter"/>
</dbReference>
<dbReference type="Pfam" id="PF08282">
    <property type="entry name" value="Hydrolase_3"/>
    <property type="match status" value="1"/>
</dbReference>